<evidence type="ECO:0000313" key="10">
    <source>
        <dbReference type="Proteomes" id="UP000571084"/>
    </source>
</evidence>
<dbReference type="InterPro" id="IPR039261">
    <property type="entry name" value="FNR_nucleotide-bd"/>
</dbReference>
<dbReference type="Gene3D" id="3.40.50.80">
    <property type="entry name" value="Nucleotide-binding domain of ferredoxin-NADP reductase (FNR) module"/>
    <property type="match status" value="1"/>
</dbReference>
<evidence type="ECO:0000256" key="6">
    <source>
        <dbReference type="ARBA" id="ARBA00023014"/>
    </source>
</evidence>
<dbReference type="InterPro" id="IPR017938">
    <property type="entry name" value="Riboflavin_synthase-like_b-brl"/>
</dbReference>
<dbReference type="EMBL" id="JACHHQ010000004">
    <property type="protein sequence ID" value="MBB5200296.1"/>
    <property type="molecule type" value="Genomic_DNA"/>
</dbReference>
<dbReference type="PANTHER" id="PTHR47354">
    <property type="entry name" value="NADH OXIDOREDUCTASE HCR"/>
    <property type="match status" value="1"/>
</dbReference>
<keyword evidence="1" id="KW-0285">Flavoprotein</keyword>
<dbReference type="RefSeq" id="WP_168051579.1">
    <property type="nucleotide sequence ID" value="NZ_JAAOZT010000001.1"/>
</dbReference>
<dbReference type="Proteomes" id="UP000571084">
    <property type="component" value="Unassembled WGS sequence"/>
</dbReference>
<evidence type="ECO:0000259" key="7">
    <source>
        <dbReference type="PROSITE" id="PS51085"/>
    </source>
</evidence>
<organism evidence="9 10">
    <name type="scientific">Glaciimonas immobilis</name>
    <dbReference type="NCBI Taxonomy" id="728004"/>
    <lineage>
        <taxon>Bacteria</taxon>
        <taxon>Pseudomonadati</taxon>
        <taxon>Pseudomonadota</taxon>
        <taxon>Betaproteobacteria</taxon>
        <taxon>Burkholderiales</taxon>
        <taxon>Oxalobacteraceae</taxon>
        <taxon>Glaciimonas</taxon>
    </lineage>
</organism>
<evidence type="ECO:0000256" key="1">
    <source>
        <dbReference type="ARBA" id="ARBA00022630"/>
    </source>
</evidence>
<dbReference type="PRINTS" id="PR00409">
    <property type="entry name" value="PHDIOXRDTASE"/>
</dbReference>
<evidence type="ECO:0000256" key="5">
    <source>
        <dbReference type="ARBA" id="ARBA00023004"/>
    </source>
</evidence>
<keyword evidence="5" id="KW-0408">Iron</keyword>
<evidence type="ECO:0000313" key="9">
    <source>
        <dbReference type="EMBL" id="MBB5200296.1"/>
    </source>
</evidence>
<sequence length="334" mass="36282">MESTPTQPRSTPATLSLLIRQIRSEASGINSFELVHPAGEPLPAVAAGAHIDLYLDGGVIRQYSLCNDPVERHRYVIAVLREDAGQGGSRLMHDNVRVRDIVSVSYPRNNFGLVPGAKKHILLAGGIGVTPLKAMAHYLESTGEDYALHYCAKSEEHAAFREEFAVQVAKGRVIFHFDGGNPRDGLDLVSLLESHVEGTHVYYCGPGGFMAACATATQHWPRELVHFEHFKAPVQAAPTISATVAVSAEISFLKIASSGALFAMSEDKSIVEVLAENGIDIETSCQSGLCGTCKTRYLEGEVDHRDYILSDEDHLEYLTACVSRPKGKLLVLDL</sequence>
<evidence type="ECO:0000256" key="2">
    <source>
        <dbReference type="ARBA" id="ARBA00022714"/>
    </source>
</evidence>
<dbReference type="InterPro" id="IPR017927">
    <property type="entry name" value="FAD-bd_FR_type"/>
</dbReference>
<dbReference type="PROSITE" id="PS00197">
    <property type="entry name" value="2FE2S_FER_1"/>
    <property type="match status" value="1"/>
</dbReference>
<dbReference type="Pfam" id="PF00111">
    <property type="entry name" value="Fer2"/>
    <property type="match status" value="1"/>
</dbReference>
<keyword evidence="3" id="KW-0479">Metal-binding</keyword>
<feature type="domain" description="2Fe-2S ferredoxin-type" evidence="7">
    <location>
        <begin position="248"/>
        <end position="334"/>
    </location>
</feature>
<dbReference type="PROSITE" id="PS51085">
    <property type="entry name" value="2FE2S_FER_2"/>
    <property type="match status" value="1"/>
</dbReference>
<keyword evidence="6" id="KW-0411">Iron-sulfur</keyword>
<evidence type="ECO:0000256" key="4">
    <source>
        <dbReference type="ARBA" id="ARBA00023002"/>
    </source>
</evidence>
<dbReference type="GO" id="GO:0032259">
    <property type="term" value="P:methylation"/>
    <property type="evidence" value="ECO:0007669"/>
    <property type="project" value="UniProtKB-KW"/>
</dbReference>
<keyword evidence="10" id="KW-1185">Reference proteome</keyword>
<keyword evidence="9" id="KW-0808">Transferase</keyword>
<keyword evidence="4 9" id="KW-0560">Oxidoreductase</keyword>
<dbReference type="InterPro" id="IPR036010">
    <property type="entry name" value="2Fe-2S_ferredoxin-like_sf"/>
</dbReference>
<keyword evidence="9" id="KW-0489">Methyltransferase</keyword>
<dbReference type="CDD" id="cd00207">
    <property type="entry name" value="fer2"/>
    <property type="match status" value="1"/>
</dbReference>
<dbReference type="PROSITE" id="PS51384">
    <property type="entry name" value="FAD_FR"/>
    <property type="match status" value="1"/>
</dbReference>
<evidence type="ECO:0000256" key="3">
    <source>
        <dbReference type="ARBA" id="ARBA00022723"/>
    </source>
</evidence>
<dbReference type="GO" id="GO:0046872">
    <property type="term" value="F:metal ion binding"/>
    <property type="evidence" value="ECO:0007669"/>
    <property type="project" value="UniProtKB-KW"/>
</dbReference>
<dbReference type="InterPro" id="IPR050415">
    <property type="entry name" value="MRET"/>
</dbReference>
<name>A0A840RTQ0_9BURK</name>
<dbReference type="SUPFAM" id="SSF54292">
    <property type="entry name" value="2Fe-2S ferredoxin-like"/>
    <property type="match status" value="1"/>
</dbReference>
<dbReference type="Pfam" id="PF00175">
    <property type="entry name" value="NAD_binding_1"/>
    <property type="match status" value="1"/>
</dbReference>
<dbReference type="Gene3D" id="3.10.20.30">
    <property type="match status" value="1"/>
</dbReference>
<keyword evidence="2" id="KW-0001">2Fe-2S</keyword>
<dbReference type="InterPro" id="IPR012675">
    <property type="entry name" value="Beta-grasp_dom_sf"/>
</dbReference>
<dbReference type="AlphaFoldDB" id="A0A840RTQ0"/>
<dbReference type="PANTHER" id="PTHR47354:SF1">
    <property type="entry name" value="CARNITINE MONOOXYGENASE REDUCTASE SUBUNIT"/>
    <property type="match status" value="1"/>
</dbReference>
<dbReference type="GO" id="GO:0051537">
    <property type="term" value="F:2 iron, 2 sulfur cluster binding"/>
    <property type="evidence" value="ECO:0007669"/>
    <property type="project" value="UniProtKB-KW"/>
</dbReference>
<proteinExistence type="predicted"/>
<dbReference type="SUPFAM" id="SSF63380">
    <property type="entry name" value="Riboflavin synthase domain-like"/>
    <property type="match status" value="1"/>
</dbReference>
<reference evidence="9 10" key="1">
    <citation type="submission" date="2020-08" db="EMBL/GenBank/DDBJ databases">
        <title>Genomic Encyclopedia of Type Strains, Phase IV (KMG-IV): sequencing the most valuable type-strain genomes for metagenomic binning, comparative biology and taxonomic classification.</title>
        <authorList>
            <person name="Goeker M."/>
        </authorList>
    </citation>
    <scope>NUCLEOTIDE SEQUENCE [LARGE SCALE GENOMIC DNA]</scope>
    <source>
        <strain evidence="9 10">DSM 23240</strain>
    </source>
</reference>
<dbReference type="InterPro" id="IPR001041">
    <property type="entry name" value="2Fe-2S_ferredoxin-type"/>
</dbReference>
<comment type="caution">
    <text evidence="9">The sequence shown here is derived from an EMBL/GenBank/DDBJ whole genome shotgun (WGS) entry which is preliminary data.</text>
</comment>
<protein>
    <submittedName>
        <fullName evidence="9">Vanillate O-demethylase ferredoxin subunit</fullName>
        <ecNumber evidence="9">1.14.13.82</ecNumber>
    </submittedName>
</protein>
<dbReference type="GO" id="GO:0008168">
    <property type="term" value="F:methyltransferase activity"/>
    <property type="evidence" value="ECO:0007669"/>
    <property type="project" value="UniProtKB-KW"/>
</dbReference>
<feature type="domain" description="FAD-binding FR-type" evidence="8">
    <location>
        <begin position="8"/>
        <end position="114"/>
    </location>
</feature>
<dbReference type="InterPro" id="IPR006058">
    <property type="entry name" value="2Fe2S_fd_BS"/>
</dbReference>
<dbReference type="CDD" id="cd06185">
    <property type="entry name" value="PDR_like"/>
    <property type="match status" value="1"/>
</dbReference>
<dbReference type="GO" id="GO:0018489">
    <property type="term" value="F:vanillate monooxygenase activity"/>
    <property type="evidence" value="ECO:0007669"/>
    <property type="project" value="UniProtKB-EC"/>
</dbReference>
<dbReference type="InterPro" id="IPR001433">
    <property type="entry name" value="OxRdtase_FAD/NAD-bd"/>
</dbReference>
<dbReference type="EC" id="1.14.13.82" evidence="9"/>
<gene>
    <name evidence="9" type="ORF">HNR39_002131</name>
</gene>
<evidence type="ECO:0000259" key="8">
    <source>
        <dbReference type="PROSITE" id="PS51384"/>
    </source>
</evidence>
<accession>A0A840RTQ0</accession>
<dbReference type="Gene3D" id="2.40.30.10">
    <property type="entry name" value="Translation factors"/>
    <property type="match status" value="1"/>
</dbReference>
<dbReference type="SUPFAM" id="SSF52343">
    <property type="entry name" value="Ferredoxin reductase-like, C-terminal NADP-linked domain"/>
    <property type="match status" value="1"/>
</dbReference>